<keyword evidence="2" id="KW-1185">Reference proteome</keyword>
<gene>
    <name evidence="1" type="ORF">CBW65_09140</name>
</gene>
<dbReference type="KEGG" id="tum:CBW65_09140"/>
<dbReference type="Proteomes" id="UP000195437">
    <property type="component" value="Chromosome"/>
</dbReference>
<name>A0A1Y0ILM1_9BACL</name>
<dbReference type="OrthoDB" id="9965172at2"/>
<sequence>MLKNVMHLSMEEAKTKLVMEALPMMANVYDLIEHKTLAEARQLLTAQIGDDWVEKTLAIVGLERLKEIRPSWYQTFVAGENGLIGRDEMSELVAKYMTREHALMEIAFYYALNHTGLYTYYLNIPLDYDAVDFTVTTGEGEERHVMDVEQGSIPGYEWFSKDRGDVTAGDYFKMIGHTREMFIRLGREIRQALKDGTLEE</sequence>
<dbReference type="RefSeq" id="WP_087456561.1">
    <property type="nucleotide sequence ID" value="NZ_CP021434.1"/>
</dbReference>
<organism evidence="1 2">
    <name type="scientific">Tumebacillus avium</name>
    <dbReference type="NCBI Taxonomy" id="1903704"/>
    <lineage>
        <taxon>Bacteria</taxon>
        <taxon>Bacillati</taxon>
        <taxon>Bacillota</taxon>
        <taxon>Bacilli</taxon>
        <taxon>Bacillales</taxon>
        <taxon>Alicyclobacillaceae</taxon>
        <taxon>Tumebacillus</taxon>
    </lineage>
</organism>
<proteinExistence type="predicted"/>
<protein>
    <submittedName>
        <fullName evidence="1">Uncharacterized protein</fullName>
    </submittedName>
</protein>
<reference evidence="2" key="1">
    <citation type="submission" date="2017-05" db="EMBL/GenBank/DDBJ databases">
        <authorList>
            <person name="Sung H."/>
        </authorList>
    </citation>
    <scope>NUCLEOTIDE SEQUENCE [LARGE SCALE GENOMIC DNA]</scope>
    <source>
        <strain evidence="2">AR23208</strain>
    </source>
</reference>
<evidence type="ECO:0000313" key="2">
    <source>
        <dbReference type="Proteomes" id="UP000195437"/>
    </source>
</evidence>
<evidence type="ECO:0000313" key="1">
    <source>
        <dbReference type="EMBL" id="ARU61180.1"/>
    </source>
</evidence>
<accession>A0A1Y0ILM1</accession>
<dbReference type="EMBL" id="CP021434">
    <property type="protein sequence ID" value="ARU61180.1"/>
    <property type="molecule type" value="Genomic_DNA"/>
</dbReference>
<dbReference type="AlphaFoldDB" id="A0A1Y0ILM1"/>